<keyword evidence="2" id="KW-1185">Reference proteome</keyword>
<accession>A0AAV4HB43</accession>
<name>A0AAV4HB43_9GAST</name>
<dbReference type="EMBL" id="BMAT01008927">
    <property type="protein sequence ID" value="GFR95483.1"/>
    <property type="molecule type" value="Genomic_DNA"/>
</dbReference>
<proteinExistence type="predicted"/>
<dbReference type="AlphaFoldDB" id="A0AAV4HB43"/>
<organism evidence="1 2">
    <name type="scientific">Elysia marginata</name>
    <dbReference type="NCBI Taxonomy" id="1093978"/>
    <lineage>
        <taxon>Eukaryota</taxon>
        <taxon>Metazoa</taxon>
        <taxon>Spiralia</taxon>
        <taxon>Lophotrochozoa</taxon>
        <taxon>Mollusca</taxon>
        <taxon>Gastropoda</taxon>
        <taxon>Heterobranchia</taxon>
        <taxon>Euthyneura</taxon>
        <taxon>Panpulmonata</taxon>
        <taxon>Sacoglossa</taxon>
        <taxon>Placobranchoidea</taxon>
        <taxon>Plakobranchidae</taxon>
        <taxon>Elysia</taxon>
    </lineage>
</organism>
<protein>
    <submittedName>
        <fullName evidence="1">Uncharacterized protein</fullName>
    </submittedName>
</protein>
<evidence type="ECO:0000313" key="1">
    <source>
        <dbReference type="EMBL" id="GFR95483.1"/>
    </source>
</evidence>
<evidence type="ECO:0000313" key="2">
    <source>
        <dbReference type="Proteomes" id="UP000762676"/>
    </source>
</evidence>
<gene>
    <name evidence="1" type="ORF">ElyMa_004430200</name>
</gene>
<sequence length="136" mass="15309">MSKQWVDTISLQTTSLSLKKSNPKIHDFYQWFIPHSQVKQTTRVPNIGYTPHLHFAPGRVYYQNKRQSPDSQPSKSVQLPKMMKSGSIGREHSILNTSLDSDVMSVLAHSSVSLMPAMSLEKLMKTIKMAPPPSSL</sequence>
<reference evidence="1 2" key="1">
    <citation type="journal article" date="2021" name="Elife">
        <title>Chloroplast acquisition without the gene transfer in kleptoplastic sea slugs, Plakobranchus ocellatus.</title>
        <authorList>
            <person name="Maeda T."/>
            <person name="Takahashi S."/>
            <person name="Yoshida T."/>
            <person name="Shimamura S."/>
            <person name="Takaki Y."/>
            <person name="Nagai Y."/>
            <person name="Toyoda A."/>
            <person name="Suzuki Y."/>
            <person name="Arimoto A."/>
            <person name="Ishii H."/>
            <person name="Satoh N."/>
            <person name="Nishiyama T."/>
            <person name="Hasebe M."/>
            <person name="Maruyama T."/>
            <person name="Minagawa J."/>
            <person name="Obokata J."/>
            <person name="Shigenobu S."/>
        </authorList>
    </citation>
    <scope>NUCLEOTIDE SEQUENCE [LARGE SCALE GENOMIC DNA]</scope>
</reference>
<dbReference type="Proteomes" id="UP000762676">
    <property type="component" value="Unassembled WGS sequence"/>
</dbReference>
<comment type="caution">
    <text evidence="1">The sequence shown here is derived from an EMBL/GenBank/DDBJ whole genome shotgun (WGS) entry which is preliminary data.</text>
</comment>